<keyword evidence="4" id="KW-0574">Periplasm</keyword>
<dbReference type="CDD" id="cd13590">
    <property type="entry name" value="PBP2_PotD_PotF_like"/>
    <property type="match status" value="1"/>
</dbReference>
<comment type="subcellular location">
    <subcellularLocation>
        <location evidence="1">Periplasm</location>
    </subcellularLocation>
</comment>
<evidence type="ECO:0000256" key="3">
    <source>
        <dbReference type="ARBA" id="ARBA00022729"/>
    </source>
</evidence>
<reference evidence="6" key="1">
    <citation type="submission" date="2013-04" db="EMBL/GenBank/DDBJ databases">
        <title>The genome sequencing project of 58 acetic acid bacteria.</title>
        <authorList>
            <person name="Okamoto-Kainuma A."/>
            <person name="Ishikawa M."/>
            <person name="Umino S."/>
            <person name="Koizumi Y."/>
            <person name="Shiwa Y."/>
            <person name="Yoshikawa H."/>
            <person name="Matsutani M."/>
            <person name="Matsushita K."/>
        </authorList>
    </citation>
    <scope>NUCLEOTIDE SEQUENCE</scope>
    <source>
        <strain evidence="6">DSM 12717</strain>
    </source>
</reference>
<comment type="caution">
    <text evidence="6">The sequence shown here is derived from an EMBL/GenBank/DDBJ whole genome shotgun (WGS) entry which is preliminary data.</text>
</comment>
<dbReference type="PANTHER" id="PTHR30222">
    <property type="entry name" value="SPERMIDINE/PUTRESCINE-BINDING PERIPLASMIC PROTEIN"/>
    <property type="match status" value="1"/>
</dbReference>
<sequence>MPCAAIVPALLLSALTPLAARASGLNLLVWEWGISPDVVRAWTAMTGVEINQIVFDNGDRRDLLIANVNAPIDLAVVDSAHVQPFGDRGLLLDQSGLPLPETSRSDERSRAMCGRYGVPYSWGNTGIVYRADRLKEAPRSWADLLKPAPALAGHIAMTDDQEELLAAALNFMGRPMNSGDPEDLRRAFELLRAQAPAVLTYGLPMTAQQRRDIKGRIFIGLGATGDQKTLNIGGGGRENWRFVTPREGAMVWTDCLVVLRRTRDPGLAERFVTFLAQPENGAANAVFLHQPPPNPHAAALLPAAMRDDPQVYPPPGYPVIYRGPFPTDSLPLRRRILSALLAIHDAQ</sequence>
<dbReference type="EMBL" id="BAQP01000177">
    <property type="protein sequence ID" value="GBQ26354.1"/>
    <property type="molecule type" value="Genomic_DNA"/>
</dbReference>
<evidence type="ECO:0000256" key="4">
    <source>
        <dbReference type="ARBA" id="ARBA00022764"/>
    </source>
</evidence>
<dbReference type="Gene3D" id="3.40.190.10">
    <property type="entry name" value="Periplasmic binding protein-like II"/>
    <property type="match status" value="2"/>
</dbReference>
<dbReference type="Proteomes" id="UP001060895">
    <property type="component" value="Unassembled WGS sequence"/>
</dbReference>
<feature type="chain" id="PRO_5046809787" evidence="5">
    <location>
        <begin position="20"/>
        <end position="347"/>
    </location>
</feature>
<keyword evidence="7" id="KW-1185">Reference proteome</keyword>
<name>A0ABQ0PB85_9PROT</name>
<evidence type="ECO:0000313" key="7">
    <source>
        <dbReference type="Proteomes" id="UP001060895"/>
    </source>
</evidence>
<evidence type="ECO:0000313" key="6">
    <source>
        <dbReference type="EMBL" id="GBQ26354.1"/>
    </source>
</evidence>
<proteinExistence type="predicted"/>
<dbReference type="Pfam" id="PF13416">
    <property type="entry name" value="SBP_bac_8"/>
    <property type="match status" value="1"/>
</dbReference>
<protein>
    <submittedName>
        <fullName evidence="6">Spermidine/putrescine-binding periplasmic protein</fullName>
    </submittedName>
</protein>
<dbReference type="SUPFAM" id="SSF53850">
    <property type="entry name" value="Periplasmic binding protein-like II"/>
    <property type="match status" value="1"/>
</dbReference>
<dbReference type="InterPro" id="IPR006059">
    <property type="entry name" value="SBP"/>
</dbReference>
<dbReference type="PRINTS" id="PR00909">
    <property type="entry name" value="SPERMDNBNDNG"/>
</dbReference>
<dbReference type="PANTHER" id="PTHR30222:SF12">
    <property type="entry name" value="NORSPERMIDINE SENSOR"/>
    <property type="match status" value="1"/>
</dbReference>
<gene>
    <name evidence="6" type="ORF">AA12717_2331</name>
</gene>
<keyword evidence="2" id="KW-0813">Transport</keyword>
<evidence type="ECO:0000256" key="2">
    <source>
        <dbReference type="ARBA" id="ARBA00022448"/>
    </source>
</evidence>
<dbReference type="InterPro" id="IPR001188">
    <property type="entry name" value="Sperm_putr-bd"/>
</dbReference>
<evidence type="ECO:0000256" key="1">
    <source>
        <dbReference type="ARBA" id="ARBA00004418"/>
    </source>
</evidence>
<dbReference type="RefSeq" id="WP_246387302.1">
    <property type="nucleotide sequence ID" value="NZ_BAQP01000177.1"/>
</dbReference>
<accession>A0ABQ0PB85</accession>
<evidence type="ECO:0000256" key="5">
    <source>
        <dbReference type="SAM" id="SignalP"/>
    </source>
</evidence>
<organism evidence="6 7">
    <name type="scientific">Gluconacetobacter sacchari DSM 12717</name>
    <dbReference type="NCBI Taxonomy" id="1307940"/>
    <lineage>
        <taxon>Bacteria</taxon>
        <taxon>Pseudomonadati</taxon>
        <taxon>Pseudomonadota</taxon>
        <taxon>Alphaproteobacteria</taxon>
        <taxon>Acetobacterales</taxon>
        <taxon>Acetobacteraceae</taxon>
        <taxon>Gluconacetobacter</taxon>
    </lineage>
</organism>
<feature type="signal peptide" evidence="5">
    <location>
        <begin position="1"/>
        <end position="19"/>
    </location>
</feature>
<keyword evidence="3 5" id="KW-0732">Signal</keyword>